<feature type="compositionally biased region" description="Basic and acidic residues" evidence="1">
    <location>
        <begin position="180"/>
        <end position="209"/>
    </location>
</feature>
<dbReference type="AlphaFoldDB" id="A0A7X0VV21"/>
<dbReference type="Pfam" id="PF08338">
    <property type="entry name" value="DUF1731"/>
    <property type="match status" value="1"/>
</dbReference>
<dbReference type="Gene3D" id="3.40.50.720">
    <property type="entry name" value="NAD(P)-binding Rossmann-like Domain"/>
    <property type="match status" value="2"/>
</dbReference>
<protein>
    <submittedName>
        <fullName evidence="4">DUF1731 domain-containing protein</fullName>
    </submittedName>
</protein>
<feature type="domain" description="NAD-dependent epimerase/dehydratase" evidence="2">
    <location>
        <begin position="4"/>
        <end position="122"/>
    </location>
</feature>
<sequence>MRVMLCGGTGFIGTALSEALLERGDEVWIVTRQLPAAPAAGLLYVTWEEWSERPERWSGIDAIVCLSGETISKRWTEEAKRRILVSRTQTALHIADIVKRMPEPPKVLVNASGISLYGHSYSPIVKPEFAPKPKKMKMKKKRDDIGNWREEWEAEQDDRPRPFVSQAEQVGIRGFTYGARPERNDASASERREDEGVADMHPETERDALRSNASSPAEPPAAGPQPVRSTELDSHEFYLDDIHAGESSADEYRAQAQETQAFNRHSVESQKEESVETEQPAANPRAADLREDDDWASVAGEPGASGSSSEEFDLEELLASLRPKDKERNRFDSDIAGNPSAAENDSIPDSEEPGWFDENDPPQPEDLLGRTIIAWEEAVDQIPVERIVKLRISLVLGRNGGTFPLLRLPYRFFVGGRMGSGTQGFPWIHLQDLVSLFLFSLDRPDLSGPVNAVAPDPVNNDTFGRTLARVTRRPHWLHVPPFVLQKALGEQSVLLLTGQHAYPRKALEHGFTFAFPKLEDALRDLTGRHSGS</sequence>
<dbReference type="Proteomes" id="UP000564644">
    <property type="component" value="Unassembled WGS sequence"/>
</dbReference>
<organism evidence="4 5">
    <name type="scientific">Cohnella zeiphila</name>
    <dbReference type="NCBI Taxonomy" id="2761120"/>
    <lineage>
        <taxon>Bacteria</taxon>
        <taxon>Bacillati</taxon>
        <taxon>Bacillota</taxon>
        <taxon>Bacilli</taxon>
        <taxon>Bacillales</taxon>
        <taxon>Paenibacillaceae</taxon>
        <taxon>Cohnella</taxon>
    </lineage>
</organism>
<dbReference type="Pfam" id="PF01370">
    <property type="entry name" value="Epimerase"/>
    <property type="match status" value="1"/>
</dbReference>
<name>A0A7X0VV21_9BACL</name>
<feature type="domain" description="DUF1731" evidence="3">
    <location>
        <begin position="479"/>
        <end position="525"/>
    </location>
</feature>
<evidence type="ECO:0000259" key="3">
    <source>
        <dbReference type="Pfam" id="PF08338"/>
    </source>
</evidence>
<evidence type="ECO:0000313" key="4">
    <source>
        <dbReference type="EMBL" id="MBB6730975.1"/>
    </source>
</evidence>
<evidence type="ECO:0000256" key="1">
    <source>
        <dbReference type="SAM" id="MobiDB-lite"/>
    </source>
</evidence>
<feature type="compositionally biased region" description="Basic and acidic residues" evidence="1">
    <location>
        <begin position="152"/>
        <end position="161"/>
    </location>
</feature>
<keyword evidence="5" id="KW-1185">Reference proteome</keyword>
<evidence type="ECO:0000313" key="5">
    <source>
        <dbReference type="Proteomes" id="UP000564644"/>
    </source>
</evidence>
<feature type="compositionally biased region" description="Basic and acidic residues" evidence="1">
    <location>
        <begin position="230"/>
        <end position="244"/>
    </location>
</feature>
<dbReference type="EMBL" id="JACJVO010000009">
    <property type="protein sequence ID" value="MBB6730975.1"/>
    <property type="molecule type" value="Genomic_DNA"/>
</dbReference>
<feature type="region of interest" description="Disordered" evidence="1">
    <location>
        <begin position="152"/>
        <end position="363"/>
    </location>
</feature>
<evidence type="ECO:0000259" key="2">
    <source>
        <dbReference type="Pfam" id="PF01370"/>
    </source>
</evidence>
<feature type="compositionally biased region" description="Low complexity" evidence="1">
    <location>
        <begin position="296"/>
        <end position="309"/>
    </location>
</feature>
<dbReference type="RefSeq" id="WP_185128629.1">
    <property type="nucleotide sequence ID" value="NZ_JACJVO010000009.1"/>
</dbReference>
<comment type="caution">
    <text evidence="4">The sequence shown here is derived from an EMBL/GenBank/DDBJ whole genome shotgun (WGS) entry which is preliminary data.</text>
</comment>
<feature type="compositionally biased region" description="Acidic residues" evidence="1">
    <location>
        <begin position="346"/>
        <end position="360"/>
    </location>
</feature>
<dbReference type="SUPFAM" id="SSF51735">
    <property type="entry name" value="NAD(P)-binding Rossmann-fold domains"/>
    <property type="match status" value="1"/>
</dbReference>
<dbReference type="InterPro" id="IPR013549">
    <property type="entry name" value="DUF1731"/>
</dbReference>
<feature type="compositionally biased region" description="Basic and acidic residues" evidence="1">
    <location>
        <begin position="322"/>
        <end position="333"/>
    </location>
</feature>
<gene>
    <name evidence="4" type="ORF">H7C18_08670</name>
</gene>
<dbReference type="InterPro" id="IPR001509">
    <property type="entry name" value="Epimerase_deHydtase"/>
</dbReference>
<dbReference type="PANTHER" id="PTHR11092:SF0">
    <property type="entry name" value="EPIMERASE FAMILY PROTEIN SDR39U1"/>
    <property type="match status" value="1"/>
</dbReference>
<reference evidence="4 5" key="1">
    <citation type="submission" date="2020-08" db="EMBL/GenBank/DDBJ databases">
        <title>Cohnella phylogeny.</title>
        <authorList>
            <person name="Dunlap C."/>
        </authorList>
    </citation>
    <scope>NUCLEOTIDE SEQUENCE [LARGE SCALE GENOMIC DNA]</scope>
    <source>
        <strain evidence="4 5">CBP 2801</strain>
    </source>
</reference>
<dbReference type="PANTHER" id="PTHR11092">
    <property type="entry name" value="SUGAR NUCLEOTIDE EPIMERASE RELATED"/>
    <property type="match status" value="1"/>
</dbReference>
<dbReference type="InterPro" id="IPR036291">
    <property type="entry name" value="NAD(P)-bd_dom_sf"/>
</dbReference>
<proteinExistence type="predicted"/>
<feature type="compositionally biased region" description="Basic and acidic residues" evidence="1">
    <location>
        <begin position="265"/>
        <end position="274"/>
    </location>
</feature>
<accession>A0A7X0VV21</accession>